<dbReference type="Proteomes" id="UP000046395">
    <property type="component" value="Unassembled WGS sequence"/>
</dbReference>
<feature type="compositionally biased region" description="Polar residues" evidence="1">
    <location>
        <begin position="124"/>
        <end position="133"/>
    </location>
</feature>
<accession>A0A5S6QL66</accession>
<sequence length="196" mass="22672">MTSLFHAGQIALYRIRADNETADNEGRLYIHCRLIIYTIHYRETYDEMKENVSIENGELAECFDATFVRGKVRRRLRNGACVRSPPLFPPNLWLVRHYVLNGLPCAQNNMEAWHRMKFEMSSGKLETTVNESNESSRRPNKTGTYSQVTVHANDRSATDPTGKLTFRQMTVRQVYQTKSVDRILLHLCGNSRLKAF</sequence>
<organism evidence="2 3">
    <name type="scientific">Trichuris muris</name>
    <name type="common">Mouse whipworm</name>
    <dbReference type="NCBI Taxonomy" id="70415"/>
    <lineage>
        <taxon>Eukaryota</taxon>
        <taxon>Metazoa</taxon>
        <taxon>Ecdysozoa</taxon>
        <taxon>Nematoda</taxon>
        <taxon>Enoplea</taxon>
        <taxon>Dorylaimia</taxon>
        <taxon>Trichinellida</taxon>
        <taxon>Trichuridae</taxon>
        <taxon>Trichuris</taxon>
    </lineage>
</organism>
<reference evidence="3" key="1">
    <citation type="submission" date="2019-12" db="UniProtKB">
        <authorList>
            <consortium name="WormBaseParasite"/>
        </authorList>
    </citation>
    <scope>IDENTIFICATION</scope>
</reference>
<protein>
    <submittedName>
        <fullName evidence="3">Uncharacterized protein</fullName>
    </submittedName>
</protein>
<dbReference type="AlphaFoldDB" id="A0A5S6QL66"/>
<dbReference type="STRING" id="70415.A0A5S6QL66"/>
<keyword evidence="2" id="KW-1185">Reference proteome</keyword>
<feature type="region of interest" description="Disordered" evidence="1">
    <location>
        <begin position="124"/>
        <end position="146"/>
    </location>
</feature>
<evidence type="ECO:0000256" key="1">
    <source>
        <dbReference type="SAM" id="MobiDB-lite"/>
    </source>
</evidence>
<evidence type="ECO:0000313" key="3">
    <source>
        <dbReference type="WBParaSite" id="TMUE_2000007919.1"/>
    </source>
</evidence>
<proteinExistence type="predicted"/>
<evidence type="ECO:0000313" key="2">
    <source>
        <dbReference type="Proteomes" id="UP000046395"/>
    </source>
</evidence>
<name>A0A5S6QL66_TRIMR</name>
<dbReference type="WBParaSite" id="TMUE_2000007919.1">
    <property type="protein sequence ID" value="TMUE_2000007919.1"/>
    <property type="gene ID" value="WBGene00293477"/>
</dbReference>